<organism evidence="3 4">
    <name type="scientific">Mycobacterium kyorinense</name>
    <dbReference type="NCBI Taxonomy" id="487514"/>
    <lineage>
        <taxon>Bacteria</taxon>
        <taxon>Bacillati</taxon>
        <taxon>Actinomycetota</taxon>
        <taxon>Actinomycetes</taxon>
        <taxon>Mycobacteriales</taxon>
        <taxon>Mycobacteriaceae</taxon>
        <taxon>Mycobacterium</taxon>
    </lineage>
</organism>
<dbReference type="AlphaFoldDB" id="A0A1A2ZW91"/>
<evidence type="ECO:0000313" key="3">
    <source>
        <dbReference type="EMBL" id="OBI53973.1"/>
    </source>
</evidence>
<reference evidence="4" key="1">
    <citation type="submission" date="2016-06" db="EMBL/GenBank/DDBJ databases">
        <authorList>
            <person name="Sutton G."/>
            <person name="Brinkac L."/>
            <person name="Sanka R."/>
            <person name="Adams M."/>
            <person name="Lau E."/>
            <person name="Sam S."/>
            <person name="Sreng N."/>
            <person name="Him V."/>
            <person name="Kerleguer A."/>
            <person name="Cheng S."/>
        </authorList>
    </citation>
    <scope>NUCLEOTIDE SEQUENCE [LARGE SCALE GENOMIC DNA]</scope>
    <source>
        <strain evidence="4">E861</strain>
    </source>
</reference>
<evidence type="ECO:0000256" key="1">
    <source>
        <dbReference type="SAM" id="MobiDB-lite"/>
    </source>
</evidence>
<dbReference type="EMBL" id="LZKJ01000001">
    <property type="protein sequence ID" value="OBI53973.1"/>
    <property type="molecule type" value="Genomic_DNA"/>
</dbReference>
<comment type="caution">
    <text evidence="3">The sequence shown here is derived from an EMBL/GenBank/DDBJ whole genome shotgun (WGS) entry which is preliminary data.</text>
</comment>
<gene>
    <name evidence="3" type="ORF">A5707_00015</name>
</gene>
<protein>
    <recommendedName>
        <fullName evidence="5">LppI</fullName>
    </recommendedName>
</protein>
<feature type="chain" id="PRO_5008319266" description="LppI" evidence="2">
    <location>
        <begin position="20"/>
        <end position="225"/>
    </location>
</feature>
<name>A0A1A2ZW91_9MYCO</name>
<dbReference type="Proteomes" id="UP000093592">
    <property type="component" value="Unassembled WGS sequence"/>
</dbReference>
<accession>A0A1A2ZW91</accession>
<feature type="signal peptide" evidence="2">
    <location>
        <begin position="1"/>
        <end position="19"/>
    </location>
</feature>
<proteinExistence type="predicted"/>
<feature type="region of interest" description="Disordered" evidence="1">
    <location>
        <begin position="19"/>
        <end position="54"/>
    </location>
</feature>
<feature type="compositionally biased region" description="Low complexity" evidence="1">
    <location>
        <begin position="27"/>
        <end position="51"/>
    </location>
</feature>
<evidence type="ECO:0000313" key="4">
    <source>
        <dbReference type="Proteomes" id="UP000093592"/>
    </source>
</evidence>
<sequence length="225" mass="22596">MRVAALVAASLLVAACSHATDGRGTQPSTSASTPPRATAAPSSKRPSPTSAVAPSAGAPIADVIAWVEAGAPVDAAGYHRATRDGVVTDLGTDIAFTVANVRCMTDTKHTGGALACLVGLAHPPPRPATVYGQWQGGWVDFDGASLQVGSAHADPGPFARGDGADLPVGKSLSFGDYRCRAGQVGVYCVNYAHRSGAALAATGIEPFGCLQSVPAPEGVGQKFSC</sequence>
<dbReference type="RefSeq" id="WP_065012483.1">
    <property type="nucleotide sequence ID" value="NZ_LZKJ01000001.1"/>
</dbReference>
<dbReference type="OrthoDB" id="4539803at2"/>
<keyword evidence="2" id="KW-0732">Signal</keyword>
<evidence type="ECO:0008006" key="5">
    <source>
        <dbReference type="Google" id="ProtNLM"/>
    </source>
</evidence>
<evidence type="ECO:0000256" key="2">
    <source>
        <dbReference type="SAM" id="SignalP"/>
    </source>
</evidence>
<dbReference type="PROSITE" id="PS51257">
    <property type="entry name" value="PROKAR_LIPOPROTEIN"/>
    <property type="match status" value="1"/>
</dbReference>